<comment type="caution">
    <text evidence="2">The sequence shown here is derived from an EMBL/GenBank/DDBJ whole genome shotgun (WGS) entry which is preliminary data.</text>
</comment>
<reference evidence="2" key="1">
    <citation type="submission" date="2020-08" db="EMBL/GenBank/DDBJ databases">
        <title>Multicomponent nature underlies the extraordinary mechanical properties of spider dragline silk.</title>
        <authorList>
            <person name="Kono N."/>
            <person name="Nakamura H."/>
            <person name="Mori M."/>
            <person name="Yoshida Y."/>
            <person name="Ohtoshi R."/>
            <person name="Malay A.D."/>
            <person name="Moran D.A.P."/>
            <person name="Tomita M."/>
            <person name="Numata K."/>
            <person name="Arakawa K."/>
        </authorList>
    </citation>
    <scope>NUCLEOTIDE SEQUENCE</scope>
</reference>
<organism evidence="2 3">
    <name type="scientific">Nephila pilipes</name>
    <name type="common">Giant wood spider</name>
    <name type="synonym">Nephila maculata</name>
    <dbReference type="NCBI Taxonomy" id="299642"/>
    <lineage>
        <taxon>Eukaryota</taxon>
        <taxon>Metazoa</taxon>
        <taxon>Ecdysozoa</taxon>
        <taxon>Arthropoda</taxon>
        <taxon>Chelicerata</taxon>
        <taxon>Arachnida</taxon>
        <taxon>Araneae</taxon>
        <taxon>Araneomorphae</taxon>
        <taxon>Entelegynae</taxon>
        <taxon>Araneoidea</taxon>
        <taxon>Nephilidae</taxon>
        <taxon>Nephila</taxon>
    </lineage>
</organism>
<feature type="domain" description="Amidase" evidence="1">
    <location>
        <begin position="25"/>
        <end position="190"/>
    </location>
</feature>
<dbReference type="InterPro" id="IPR036928">
    <property type="entry name" value="AS_sf"/>
</dbReference>
<dbReference type="AlphaFoldDB" id="A0A8X6N8D7"/>
<dbReference type="InterPro" id="IPR052739">
    <property type="entry name" value="FAAH2"/>
</dbReference>
<dbReference type="InterPro" id="IPR023631">
    <property type="entry name" value="Amidase_dom"/>
</dbReference>
<accession>A0A8X6N8D7</accession>
<sequence length="210" mass="23169">MIAPMNSDIALAVDSAVSYFNKNYGLDAKEVKMNSLYDANRAVLNLMLSRVKDLKATLTAGKGNFINVKLDLIKYFFGKSILSQGPLITLNGSEIKLFFDESKAPHYEKLVKSWEVEFDKLLDENTILLMPTLPMTAPYHSEIFMFLPSTCYSSIFNVLGLPSTQCPIGYNSDGMPFGIQIIGSKNNDTLTIACAVELEKAFGGWKAPGT</sequence>
<dbReference type="Gene3D" id="3.90.1300.10">
    <property type="entry name" value="Amidase signature (AS) domain"/>
    <property type="match status" value="1"/>
</dbReference>
<keyword evidence="2" id="KW-0378">Hydrolase</keyword>
<proteinExistence type="predicted"/>
<protein>
    <submittedName>
        <fullName evidence="2">Fatty-acid amide hydrolase 2-A</fullName>
    </submittedName>
</protein>
<dbReference type="GO" id="GO:0012505">
    <property type="term" value="C:endomembrane system"/>
    <property type="evidence" value="ECO:0007669"/>
    <property type="project" value="TreeGrafter"/>
</dbReference>
<dbReference type="OrthoDB" id="6423370at2759"/>
<dbReference type="GO" id="GO:0016787">
    <property type="term" value="F:hydrolase activity"/>
    <property type="evidence" value="ECO:0007669"/>
    <property type="project" value="UniProtKB-KW"/>
</dbReference>
<evidence type="ECO:0000313" key="2">
    <source>
        <dbReference type="EMBL" id="GFS99420.1"/>
    </source>
</evidence>
<evidence type="ECO:0000259" key="1">
    <source>
        <dbReference type="Pfam" id="PF01425"/>
    </source>
</evidence>
<dbReference type="PANTHER" id="PTHR43372:SF4">
    <property type="entry name" value="FATTY-ACID AMIDE HYDROLASE 2"/>
    <property type="match status" value="1"/>
</dbReference>
<dbReference type="EMBL" id="BMAW01006576">
    <property type="protein sequence ID" value="GFS99420.1"/>
    <property type="molecule type" value="Genomic_DNA"/>
</dbReference>
<gene>
    <name evidence="2" type="primary">faah2a</name>
    <name evidence="2" type="ORF">NPIL_346201</name>
</gene>
<keyword evidence="3" id="KW-1185">Reference proteome</keyword>
<name>A0A8X6N8D7_NEPPI</name>
<dbReference type="Pfam" id="PF01425">
    <property type="entry name" value="Amidase"/>
    <property type="match status" value="1"/>
</dbReference>
<evidence type="ECO:0000313" key="3">
    <source>
        <dbReference type="Proteomes" id="UP000887013"/>
    </source>
</evidence>
<dbReference type="PANTHER" id="PTHR43372">
    <property type="entry name" value="FATTY-ACID AMIDE HYDROLASE"/>
    <property type="match status" value="1"/>
</dbReference>
<dbReference type="SUPFAM" id="SSF75304">
    <property type="entry name" value="Amidase signature (AS) enzymes"/>
    <property type="match status" value="1"/>
</dbReference>
<dbReference type="Proteomes" id="UP000887013">
    <property type="component" value="Unassembled WGS sequence"/>
</dbReference>